<dbReference type="GO" id="GO:0080090">
    <property type="term" value="P:regulation of primary metabolic process"/>
    <property type="evidence" value="ECO:0007669"/>
    <property type="project" value="UniProtKB-ARBA"/>
</dbReference>
<dbReference type="PANTHER" id="PTHR47994">
    <property type="entry name" value="F14D16.11-RELATED"/>
    <property type="match status" value="1"/>
</dbReference>
<dbReference type="InterPro" id="IPR017930">
    <property type="entry name" value="Myb_dom"/>
</dbReference>
<feature type="domain" description="HTH myb-type" evidence="9">
    <location>
        <begin position="64"/>
        <end position="118"/>
    </location>
</feature>
<dbReference type="InterPro" id="IPR015495">
    <property type="entry name" value="Myb_TF_plants"/>
</dbReference>
<evidence type="ECO:0000313" key="11">
    <source>
        <dbReference type="Proteomes" id="UP001179952"/>
    </source>
</evidence>
<name>A0AAV9AS65_ACOGR</name>
<keyword evidence="3" id="KW-0805">Transcription regulation</keyword>
<evidence type="ECO:0000256" key="7">
    <source>
        <dbReference type="SAM" id="MobiDB-lite"/>
    </source>
</evidence>
<dbReference type="EMBL" id="JAUJYN010000007">
    <property type="protein sequence ID" value="KAK1266800.1"/>
    <property type="molecule type" value="Genomic_DNA"/>
</dbReference>
<dbReference type="Pfam" id="PF00249">
    <property type="entry name" value="Myb_DNA-binding"/>
    <property type="match status" value="2"/>
</dbReference>
<evidence type="ECO:0000256" key="5">
    <source>
        <dbReference type="ARBA" id="ARBA00023163"/>
    </source>
</evidence>
<feature type="domain" description="HTH myb-type" evidence="9">
    <location>
        <begin position="11"/>
        <end position="63"/>
    </location>
</feature>
<dbReference type="Proteomes" id="UP001179952">
    <property type="component" value="Unassembled WGS sequence"/>
</dbReference>
<dbReference type="GO" id="GO:0051707">
    <property type="term" value="P:response to other organism"/>
    <property type="evidence" value="ECO:0007669"/>
    <property type="project" value="UniProtKB-ARBA"/>
</dbReference>
<dbReference type="FunFam" id="1.10.10.60:FF:000001">
    <property type="entry name" value="MYB-related transcription factor"/>
    <property type="match status" value="1"/>
</dbReference>
<dbReference type="PANTHER" id="PTHR47994:SF5">
    <property type="entry name" value="F14D16.11-RELATED"/>
    <property type="match status" value="1"/>
</dbReference>
<dbReference type="PROSITE" id="PS51294">
    <property type="entry name" value="HTH_MYB"/>
    <property type="match status" value="2"/>
</dbReference>
<dbReference type="GO" id="GO:0000976">
    <property type="term" value="F:transcription cis-regulatory region binding"/>
    <property type="evidence" value="ECO:0007669"/>
    <property type="project" value="UniProtKB-ARBA"/>
</dbReference>
<comment type="subcellular location">
    <subcellularLocation>
        <location evidence="1">Nucleus</location>
    </subcellularLocation>
</comment>
<evidence type="ECO:0000256" key="4">
    <source>
        <dbReference type="ARBA" id="ARBA00023125"/>
    </source>
</evidence>
<dbReference type="PROSITE" id="PS50090">
    <property type="entry name" value="MYB_LIKE"/>
    <property type="match status" value="2"/>
</dbReference>
<feature type="region of interest" description="Disordered" evidence="7">
    <location>
        <begin position="1"/>
        <end position="22"/>
    </location>
</feature>
<dbReference type="AlphaFoldDB" id="A0AAV9AS65"/>
<evidence type="ECO:0000256" key="1">
    <source>
        <dbReference type="ARBA" id="ARBA00004123"/>
    </source>
</evidence>
<dbReference type="CDD" id="cd00167">
    <property type="entry name" value="SANT"/>
    <property type="match status" value="2"/>
</dbReference>
<evidence type="ECO:0000259" key="9">
    <source>
        <dbReference type="PROSITE" id="PS51294"/>
    </source>
</evidence>
<gene>
    <name evidence="10" type="ORF">QJS04_geneDACA016690</name>
</gene>
<reference evidence="10" key="2">
    <citation type="submission" date="2023-06" db="EMBL/GenBank/DDBJ databases">
        <authorList>
            <person name="Ma L."/>
            <person name="Liu K.-W."/>
            <person name="Li Z."/>
            <person name="Hsiao Y.-Y."/>
            <person name="Qi Y."/>
            <person name="Fu T."/>
            <person name="Tang G."/>
            <person name="Zhang D."/>
            <person name="Sun W.-H."/>
            <person name="Liu D.-K."/>
            <person name="Li Y."/>
            <person name="Chen G.-Z."/>
            <person name="Liu X.-D."/>
            <person name="Liao X.-Y."/>
            <person name="Jiang Y.-T."/>
            <person name="Yu X."/>
            <person name="Hao Y."/>
            <person name="Huang J."/>
            <person name="Zhao X.-W."/>
            <person name="Ke S."/>
            <person name="Chen Y.-Y."/>
            <person name="Wu W.-L."/>
            <person name="Hsu J.-L."/>
            <person name="Lin Y.-F."/>
            <person name="Huang M.-D."/>
            <person name="Li C.-Y."/>
            <person name="Huang L."/>
            <person name="Wang Z.-W."/>
            <person name="Zhao X."/>
            <person name="Zhong W.-Y."/>
            <person name="Peng D.-H."/>
            <person name="Ahmad S."/>
            <person name="Lan S."/>
            <person name="Zhang J.-S."/>
            <person name="Tsai W.-C."/>
            <person name="Van De Peer Y."/>
            <person name="Liu Z.-J."/>
        </authorList>
    </citation>
    <scope>NUCLEOTIDE SEQUENCE</scope>
    <source>
        <strain evidence="10">SCP</strain>
        <tissue evidence="10">Leaves</tissue>
    </source>
</reference>
<feature type="domain" description="Myb-like" evidence="8">
    <location>
        <begin position="64"/>
        <end position="114"/>
    </location>
</feature>
<feature type="domain" description="Myb-like" evidence="8">
    <location>
        <begin position="11"/>
        <end position="63"/>
    </location>
</feature>
<protein>
    <submittedName>
        <fullName evidence="10">Transcription factor MYB39</fullName>
    </submittedName>
</protein>
<evidence type="ECO:0000313" key="10">
    <source>
        <dbReference type="EMBL" id="KAK1266800.1"/>
    </source>
</evidence>
<evidence type="ECO:0000256" key="2">
    <source>
        <dbReference type="ARBA" id="ARBA00022737"/>
    </source>
</evidence>
<accession>A0AAV9AS65</accession>
<evidence type="ECO:0000256" key="3">
    <source>
        <dbReference type="ARBA" id="ARBA00023015"/>
    </source>
</evidence>
<dbReference type="Gene3D" id="1.10.10.60">
    <property type="entry name" value="Homeodomain-like"/>
    <property type="match status" value="2"/>
</dbReference>
<keyword evidence="11" id="KW-1185">Reference proteome</keyword>
<reference evidence="10" key="1">
    <citation type="journal article" date="2023" name="Nat. Commun.">
        <title>Diploid and tetraploid genomes of Acorus and the evolution of monocots.</title>
        <authorList>
            <person name="Ma L."/>
            <person name="Liu K.W."/>
            <person name="Li Z."/>
            <person name="Hsiao Y.Y."/>
            <person name="Qi Y."/>
            <person name="Fu T."/>
            <person name="Tang G.D."/>
            <person name="Zhang D."/>
            <person name="Sun W.H."/>
            <person name="Liu D.K."/>
            <person name="Li Y."/>
            <person name="Chen G.Z."/>
            <person name="Liu X.D."/>
            <person name="Liao X.Y."/>
            <person name="Jiang Y.T."/>
            <person name="Yu X."/>
            <person name="Hao Y."/>
            <person name="Huang J."/>
            <person name="Zhao X.W."/>
            <person name="Ke S."/>
            <person name="Chen Y.Y."/>
            <person name="Wu W.L."/>
            <person name="Hsu J.L."/>
            <person name="Lin Y.F."/>
            <person name="Huang M.D."/>
            <person name="Li C.Y."/>
            <person name="Huang L."/>
            <person name="Wang Z.W."/>
            <person name="Zhao X."/>
            <person name="Zhong W.Y."/>
            <person name="Peng D.H."/>
            <person name="Ahmad S."/>
            <person name="Lan S."/>
            <person name="Zhang J.S."/>
            <person name="Tsai W.C."/>
            <person name="Van de Peer Y."/>
            <person name="Liu Z.J."/>
        </authorList>
    </citation>
    <scope>NUCLEOTIDE SEQUENCE</scope>
    <source>
        <strain evidence="10">SCP</strain>
    </source>
</reference>
<dbReference type="GO" id="GO:0005634">
    <property type="term" value="C:nucleus"/>
    <property type="evidence" value="ECO:0007669"/>
    <property type="project" value="UniProtKB-SubCell"/>
</dbReference>
<keyword evidence="6" id="KW-0539">Nucleus</keyword>
<evidence type="ECO:0000259" key="8">
    <source>
        <dbReference type="PROSITE" id="PS50090"/>
    </source>
</evidence>
<dbReference type="SUPFAM" id="SSF46689">
    <property type="entry name" value="Homeodomain-like"/>
    <property type="match status" value="1"/>
</dbReference>
<keyword evidence="4" id="KW-0238">DNA-binding</keyword>
<dbReference type="FunFam" id="1.10.10.60:FF:000394">
    <property type="entry name" value="MYB transcription factor"/>
    <property type="match status" value="1"/>
</dbReference>
<dbReference type="SMART" id="SM00717">
    <property type="entry name" value="SANT"/>
    <property type="match status" value="2"/>
</dbReference>
<keyword evidence="2" id="KW-0677">Repeat</keyword>
<sequence>MGRAPCCRGEHAGQKKGPWTPEEDHKLSSFLLRNAGASWCTVPQRAGLVRCGKSCRLRWMNYLRPDIKRGNFTPEEESLIIKLHAELGNKWSVIAAKLPGRTDNEIKNLWNTKLRKLLVLRGINPTTHQPLCNPLISDCIQQWVKSIETTIISGLLTQQQPKPSLTDLSVPLPPPPTDETLNRTLVIESNTENFIFNGGPWANEGGDSFGGFMSETNSMSSAGEGEALDLEMLKYWSDANL</sequence>
<dbReference type="InterPro" id="IPR001005">
    <property type="entry name" value="SANT/Myb"/>
</dbReference>
<keyword evidence="5" id="KW-0804">Transcription</keyword>
<comment type="caution">
    <text evidence="10">The sequence shown here is derived from an EMBL/GenBank/DDBJ whole genome shotgun (WGS) entry which is preliminary data.</text>
</comment>
<organism evidence="10 11">
    <name type="scientific">Acorus gramineus</name>
    <name type="common">Dwarf sweet flag</name>
    <dbReference type="NCBI Taxonomy" id="55184"/>
    <lineage>
        <taxon>Eukaryota</taxon>
        <taxon>Viridiplantae</taxon>
        <taxon>Streptophyta</taxon>
        <taxon>Embryophyta</taxon>
        <taxon>Tracheophyta</taxon>
        <taxon>Spermatophyta</taxon>
        <taxon>Magnoliopsida</taxon>
        <taxon>Liliopsida</taxon>
        <taxon>Acoraceae</taxon>
        <taxon>Acorus</taxon>
    </lineage>
</organism>
<proteinExistence type="predicted"/>
<evidence type="ECO:0000256" key="6">
    <source>
        <dbReference type="ARBA" id="ARBA00023242"/>
    </source>
</evidence>
<dbReference type="InterPro" id="IPR009057">
    <property type="entry name" value="Homeodomain-like_sf"/>
</dbReference>